<dbReference type="EMBL" id="SRIO01000003">
    <property type="protein sequence ID" value="TFZ83653.1"/>
    <property type="molecule type" value="Genomic_DNA"/>
</dbReference>
<dbReference type="RefSeq" id="WP_135281070.1">
    <property type="nucleotide sequence ID" value="NZ_SRIO01000003.1"/>
</dbReference>
<evidence type="ECO:0000313" key="3">
    <source>
        <dbReference type="EMBL" id="TFZ83653.1"/>
    </source>
</evidence>
<keyword evidence="4" id="KW-1185">Reference proteome</keyword>
<dbReference type="Pfam" id="PF03795">
    <property type="entry name" value="YCII"/>
    <property type="match status" value="1"/>
</dbReference>
<sequence>MHYLILLHEAENGSARRPDARPAHLARLDELRQQGRLVLAGPLPKIDADDPGAAGYSGSAIVAQFNDLDAARIWAEADPYRTAGVTERITVFPFKQVMP</sequence>
<dbReference type="Gene3D" id="3.30.70.1060">
    <property type="entry name" value="Dimeric alpha+beta barrel"/>
    <property type="match status" value="1"/>
</dbReference>
<dbReference type="SUPFAM" id="SSF54909">
    <property type="entry name" value="Dimeric alpha+beta barrel"/>
    <property type="match status" value="1"/>
</dbReference>
<dbReference type="PANTHER" id="PTHR33606">
    <property type="entry name" value="PROTEIN YCII"/>
    <property type="match status" value="1"/>
</dbReference>
<accession>A0A4Z0FB02</accession>
<evidence type="ECO:0000259" key="2">
    <source>
        <dbReference type="Pfam" id="PF03795"/>
    </source>
</evidence>
<evidence type="ECO:0000313" key="4">
    <source>
        <dbReference type="Proteomes" id="UP000297890"/>
    </source>
</evidence>
<name>A0A4Z0FB02_9GAMM</name>
<gene>
    <name evidence="3" type="ORF">E4680_03535</name>
</gene>
<dbReference type="NCBIfam" id="NF008473">
    <property type="entry name" value="PRK11370.1"/>
    <property type="match status" value="1"/>
</dbReference>
<protein>
    <submittedName>
        <fullName evidence="3">YciI family protein</fullName>
    </submittedName>
</protein>
<dbReference type="PANTHER" id="PTHR33606:SF3">
    <property type="entry name" value="PROTEIN YCII"/>
    <property type="match status" value="1"/>
</dbReference>
<dbReference type="InterPro" id="IPR005545">
    <property type="entry name" value="YCII"/>
</dbReference>
<comment type="similarity">
    <text evidence="1">Belongs to the YciI family.</text>
</comment>
<reference evidence="3 4" key="1">
    <citation type="journal article" date="2019" name="ISME J.">
        <title>Candidatus Macondimonas diazotrophica, a novel gammaproteobacterial genus dominating crude-oil-contaminated coastal sediments.</title>
        <authorList>
            <person name="Karthikeyan S."/>
            <person name="Konstantinidis K."/>
        </authorList>
    </citation>
    <scope>NUCLEOTIDE SEQUENCE [LARGE SCALE GENOMIC DNA]</scope>
    <source>
        <strain evidence="3 4">KTK01</strain>
    </source>
</reference>
<evidence type="ECO:0000256" key="1">
    <source>
        <dbReference type="ARBA" id="ARBA00007689"/>
    </source>
</evidence>
<feature type="domain" description="YCII-related" evidence="2">
    <location>
        <begin position="1"/>
        <end position="95"/>
    </location>
</feature>
<dbReference type="InterPro" id="IPR011008">
    <property type="entry name" value="Dimeric_a/b-barrel"/>
</dbReference>
<organism evidence="3 4">
    <name type="scientific">Candidatus Macondimonas diazotrophica</name>
    <dbReference type="NCBI Taxonomy" id="2305248"/>
    <lineage>
        <taxon>Bacteria</taxon>
        <taxon>Pseudomonadati</taxon>
        <taxon>Pseudomonadota</taxon>
        <taxon>Gammaproteobacteria</taxon>
        <taxon>Chromatiales</taxon>
        <taxon>Ectothiorhodospiraceae</taxon>
        <taxon>Candidatus Macondimonas</taxon>
    </lineage>
</organism>
<dbReference type="Proteomes" id="UP000297890">
    <property type="component" value="Unassembled WGS sequence"/>
</dbReference>
<dbReference type="AlphaFoldDB" id="A0A4Z0FB02"/>
<dbReference type="InterPro" id="IPR051807">
    <property type="entry name" value="Sec-metab_biosynth-assoc"/>
</dbReference>
<dbReference type="OrthoDB" id="9797014at2"/>
<comment type="caution">
    <text evidence="3">The sequence shown here is derived from an EMBL/GenBank/DDBJ whole genome shotgun (WGS) entry which is preliminary data.</text>
</comment>
<proteinExistence type="inferred from homology"/>